<name>A0A9X7AJG8_BACTU</name>
<evidence type="ECO:0000313" key="2">
    <source>
        <dbReference type="Proteomes" id="UP000226106"/>
    </source>
</evidence>
<gene>
    <name evidence="1" type="ORF">COK72_23170</name>
</gene>
<accession>A0A9X7AJG8</accession>
<comment type="caution">
    <text evidence="1">The sequence shown here is derived from an EMBL/GenBank/DDBJ whole genome shotgun (WGS) entry which is preliminary data.</text>
</comment>
<proteinExistence type="predicted"/>
<organism evidence="1 2">
    <name type="scientific">Bacillus thuringiensis</name>
    <dbReference type="NCBI Taxonomy" id="1428"/>
    <lineage>
        <taxon>Bacteria</taxon>
        <taxon>Bacillati</taxon>
        <taxon>Bacillota</taxon>
        <taxon>Bacilli</taxon>
        <taxon>Bacillales</taxon>
        <taxon>Bacillaceae</taxon>
        <taxon>Bacillus</taxon>
        <taxon>Bacillus cereus group</taxon>
    </lineage>
</organism>
<evidence type="ECO:0000313" key="1">
    <source>
        <dbReference type="EMBL" id="PFT39711.1"/>
    </source>
</evidence>
<dbReference type="Proteomes" id="UP000226106">
    <property type="component" value="Unassembled WGS sequence"/>
</dbReference>
<dbReference type="AlphaFoldDB" id="A0A9X7AJG8"/>
<dbReference type="EMBL" id="NVCO01000082">
    <property type="protein sequence ID" value="PFT39711.1"/>
    <property type="molecule type" value="Genomic_DNA"/>
</dbReference>
<reference evidence="1 2" key="1">
    <citation type="submission" date="2017-09" db="EMBL/GenBank/DDBJ databases">
        <title>Large-scale bioinformatics analysis of Bacillus genomes uncovers conserved roles of natural products in bacterial physiology.</title>
        <authorList>
            <consortium name="Agbiome Team Llc"/>
            <person name="Bleich R.M."/>
            <person name="Grubbs K.J."/>
            <person name="Santa Maria K.C."/>
            <person name="Allen S.E."/>
            <person name="Farag S."/>
            <person name="Shank E.A."/>
            <person name="Bowers A."/>
        </authorList>
    </citation>
    <scope>NUCLEOTIDE SEQUENCE [LARGE SCALE GENOMIC DNA]</scope>
    <source>
        <strain evidence="1 2">AFS065400</strain>
    </source>
</reference>
<sequence length="78" mass="9568">MIFPSFSPPFYKFRNIYQNTIKYTNFNYSKNEFCKNVPFKREFQKRQHPMGLRATRDRKNFLFFFGTRLGKECCSFLV</sequence>
<protein>
    <submittedName>
        <fullName evidence="1">Uncharacterized protein</fullName>
    </submittedName>
</protein>